<dbReference type="Proteomes" id="UP000232722">
    <property type="component" value="Unassembled WGS sequence"/>
</dbReference>
<evidence type="ECO:0000313" key="2">
    <source>
        <dbReference type="Proteomes" id="UP000232722"/>
    </source>
</evidence>
<sequence>MSSYKTDTITQEPVHYLKNTKQDLWEKFHEKYPSGVKRTTFYKHLQGNRYIYRENLGGLCSICNTYGYETFDELTKLIQNHVKSIIRSRREVKTISEKGI</sequence>
<reference evidence="1 2" key="2">
    <citation type="submission" date="2017-09" db="EMBL/GenBank/DDBJ databases">
        <title>Extensive intraspecific genome diversity in a model arbuscular mycorrhizal fungus.</title>
        <authorList>
            <person name="Chen E.C."/>
            <person name="Morin E."/>
            <person name="Beaudet D."/>
            <person name="Noel J."/>
            <person name="Ndikumana S."/>
            <person name="Charron P."/>
            <person name="St-Onge C."/>
            <person name="Giorgi J."/>
            <person name="Grigoriev I.V."/>
            <person name="Roux C."/>
            <person name="Martin F.M."/>
            <person name="Corradi N."/>
        </authorList>
    </citation>
    <scope>NUCLEOTIDE SEQUENCE [LARGE SCALE GENOMIC DNA]</scope>
    <source>
        <strain evidence="1 2">A5</strain>
    </source>
</reference>
<name>A0A2N0NFK6_9GLOM</name>
<dbReference type="VEuPathDB" id="FungiDB:FUN_005680"/>
<proteinExistence type="predicted"/>
<reference evidence="1 2" key="1">
    <citation type="submission" date="2016-04" db="EMBL/GenBank/DDBJ databases">
        <title>Genome analyses suggest a sexual origin of heterokaryosis in a supposedly ancient asexual fungus.</title>
        <authorList>
            <person name="Ropars J."/>
            <person name="Sedzielewska K."/>
            <person name="Noel J."/>
            <person name="Charron P."/>
            <person name="Farinelli L."/>
            <person name="Marton T."/>
            <person name="Kruger M."/>
            <person name="Pelin A."/>
            <person name="Brachmann A."/>
            <person name="Corradi N."/>
        </authorList>
    </citation>
    <scope>NUCLEOTIDE SEQUENCE [LARGE SCALE GENOMIC DNA]</scope>
    <source>
        <strain evidence="1 2">A5</strain>
    </source>
</reference>
<dbReference type="AlphaFoldDB" id="A0A2N0NFK6"/>
<comment type="caution">
    <text evidence="1">The sequence shown here is derived from an EMBL/GenBank/DDBJ whole genome shotgun (WGS) entry which is preliminary data.</text>
</comment>
<evidence type="ECO:0000313" key="1">
    <source>
        <dbReference type="EMBL" id="PKB93340.1"/>
    </source>
</evidence>
<accession>A0A2N0NFK6</accession>
<gene>
    <name evidence="1" type="ORF">RhiirA5_508002</name>
</gene>
<protein>
    <submittedName>
        <fullName evidence="1">Uncharacterized protein</fullName>
    </submittedName>
</protein>
<dbReference type="EMBL" id="LLXJ01008289">
    <property type="protein sequence ID" value="PKB93340.1"/>
    <property type="molecule type" value="Genomic_DNA"/>
</dbReference>
<organism evidence="1 2">
    <name type="scientific">Rhizophagus irregularis</name>
    <dbReference type="NCBI Taxonomy" id="588596"/>
    <lineage>
        <taxon>Eukaryota</taxon>
        <taxon>Fungi</taxon>
        <taxon>Fungi incertae sedis</taxon>
        <taxon>Mucoromycota</taxon>
        <taxon>Glomeromycotina</taxon>
        <taxon>Glomeromycetes</taxon>
        <taxon>Glomerales</taxon>
        <taxon>Glomeraceae</taxon>
        <taxon>Rhizophagus</taxon>
    </lineage>
</organism>